<dbReference type="OrthoDB" id="74460at2759"/>
<dbReference type="HOGENOM" id="CLU_040708_0_0_1"/>
<evidence type="ECO:0000313" key="1">
    <source>
        <dbReference type="EnsemblMetazoa" id="tetur01g07030.1"/>
    </source>
</evidence>
<reference evidence="2" key="1">
    <citation type="submission" date="2011-08" db="EMBL/GenBank/DDBJ databases">
        <authorList>
            <person name="Rombauts S."/>
        </authorList>
    </citation>
    <scope>NUCLEOTIDE SEQUENCE</scope>
    <source>
        <strain evidence="2">London</strain>
    </source>
</reference>
<dbReference type="OMA" id="YQGFDAP"/>
<dbReference type="Proteomes" id="UP000015104">
    <property type="component" value="Unassembled WGS sequence"/>
</dbReference>
<proteinExistence type="predicted"/>
<name>T1JRI7_TETUR</name>
<evidence type="ECO:0000313" key="2">
    <source>
        <dbReference type="Proteomes" id="UP000015104"/>
    </source>
</evidence>
<dbReference type="PANTHER" id="PTHR21054:SF2">
    <property type="entry name" value="MIP04191P"/>
    <property type="match status" value="1"/>
</dbReference>
<keyword evidence="2" id="KW-1185">Reference proteome</keyword>
<dbReference type="EMBL" id="CAEY01000449">
    <property type="status" value="NOT_ANNOTATED_CDS"/>
    <property type="molecule type" value="Genomic_DNA"/>
</dbReference>
<protein>
    <submittedName>
        <fullName evidence="1">Uncharacterized protein</fullName>
    </submittedName>
</protein>
<sequence length="441" mass="50185">MTLRRSDKSAIKLNKIRDRMTIHHSLALISGTIIGSDNEYVTLTREDGLTFTWPIVDSLFKCFAPLKEGSNMITISGETIHPVSVDFELIYRPQIENQRCLRVIYLICRDEWGEIFEKGSFQSTPGDDNSLRSAKEKISLAVLMMQTFFGETVPAHHTFQVELDDDGQPLVYTFTLEQTYKDLWAMDQQQLWDLVADCILSSKLSNVNCKYLGFCSFSRYLCEPGTGRLKSSLTALDIRKMTRGYVALGGGGLALLSTSCLYSWPNRIDQINECLTDSRLIDRTMLMDDSGNRGTYSGCYSTTLGACIHELGHIFDLGHNSMGMMSSHYPDIDKFFLVKPDGGSDTHKWWDRSSALILTSHKWFNNFPESKDAFKLSDSTLRSRYGVQVIEYRGSNGVVKRFREFFLASKWVKLEIMPDDAYVIAMDIRGNIFKKELHPNN</sequence>
<dbReference type="Pfam" id="PF12044">
    <property type="entry name" value="Metallopep"/>
    <property type="match status" value="1"/>
</dbReference>
<dbReference type="AlphaFoldDB" id="T1JRI7"/>
<dbReference type="KEGG" id="tut:107360966"/>
<dbReference type="eggNOG" id="KOG4525">
    <property type="taxonomic scope" value="Eukaryota"/>
</dbReference>
<dbReference type="PANTHER" id="PTHR21054">
    <property type="entry name" value="ZINC METALLOPROTEINASE-RELATED"/>
    <property type="match status" value="1"/>
</dbReference>
<organism evidence="1 2">
    <name type="scientific">Tetranychus urticae</name>
    <name type="common">Two-spotted spider mite</name>
    <dbReference type="NCBI Taxonomy" id="32264"/>
    <lineage>
        <taxon>Eukaryota</taxon>
        <taxon>Metazoa</taxon>
        <taxon>Ecdysozoa</taxon>
        <taxon>Arthropoda</taxon>
        <taxon>Chelicerata</taxon>
        <taxon>Arachnida</taxon>
        <taxon>Acari</taxon>
        <taxon>Acariformes</taxon>
        <taxon>Trombidiformes</taxon>
        <taxon>Prostigmata</taxon>
        <taxon>Eleutherengona</taxon>
        <taxon>Raphignathae</taxon>
        <taxon>Tetranychoidea</taxon>
        <taxon>Tetranychidae</taxon>
        <taxon>Tetranychus</taxon>
    </lineage>
</organism>
<dbReference type="InterPro" id="IPR021917">
    <property type="entry name" value="Unchr_Zn-peptidase-like"/>
</dbReference>
<dbReference type="InterPro" id="IPR053002">
    <property type="entry name" value="Metalloproteinase_M10B"/>
</dbReference>
<reference evidence="1" key="2">
    <citation type="submission" date="2015-06" db="UniProtKB">
        <authorList>
            <consortium name="EnsemblMetazoa"/>
        </authorList>
    </citation>
    <scope>IDENTIFICATION</scope>
</reference>
<accession>T1JRI7</accession>
<gene>
    <name evidence="1" type="primary">107360966</name>
</gene>
<dbReference type="EnsemblMetazoa" id="tetur01g07030.1">
    <property type="protein sequence ID" value="tetur01g07030.1"/>
    <property type="gene ID" value="tetur01g07030"/>
</dbReference>